<feature type="signal peptide" evidence="3">
    <location>
        <begin position="1"/>
        <end position="19"/>
    </location>
</feature>
<feature type="region of interest" description="Disordered" evidence="2">
    <location>
        <begin position="354"/>
        <end position="373"/>
    </location>
</feature>
<dbReference type="InterPro" id="IPR016047">
    <property type="entry name" value="M23ase_b-sheet_dom"/>
</dbReference>
<dbReference type="Proteomes" id="UP001156836">
    <property type="component" value="Unassembled WGS sequence"/>
</dbReference>
<evidence type="ECO:0000256" key="1">
    <source>
        <dbReference type="ARBA" id="ARBA00022729"/>
    </source>
</evidence>
<feature type="domain" description="M23ase beta-sheet core" evidence="4">
    <location>
        <begin position="56"/>
        <end position="142"/>
    </location>
</feature>
<feature type="chain" id="PRO_5046024486" description="M23ase beta-sheet core domain-containing protein" evidence="3">
    <location>
        <begin position="20"/>
        <end position="373"/>
    </location>
</feature>
<dbReference type="PANTHER" id="PTHR21666:SF289">
    <property type="entry name" value="L-ALA--D-GLU ENDOPEPTIDASE"/>
    <property type="match status" value="1"/>
</dbReference>
<dbReference type="EMBL" id="BSOZ01000027">
    <property type="protein sequence ID" value="GLS04834.1"/>
    <property type="molecule type" value="Genomic_DNA"/>
</dbReference>
<gene>
    <name evidence="5" type="ORF">GCM10007860_19820</name>
</gene>
<evidence type="ECO:0000313" key="6">
    <source>
        <dbReference type="Proteomes" id="UP001156836"/>
    </source>
</evidence>
<reference evidence="6" key="1">
    <citation type="journal article" date="2019" name="Int. J. Syst. Evol. Microbiol.">
        <title>The Global Catalogue of Microorganisms (GCM) 10K type strain sequencing project: providing services to taxonomists for standard genome sequencing and annotation.</title>
        <authorList>
            <consortium name="The Broad Institute Genomics Platform"/>
            <consortium name="The Broad Institute Genome Sequencing Center for Infectious Disease"/>
            <person name="Wu L."/>
            <person name="Ma J."/>
        </authorList>
    </citation>
    <scope>NUCLEOTIDE SEQUENCE [LARGE SCALE GENOMIC DNA]</scope>
    <source>
        <strain evidence="6">NBRC 104970</strain>
    </source>
</reference>
<dbReference type="Pfam" id="PF01551">
    <property type="entry name" value="Peptidase_M23"/>
    <property type="match status" value="1"/>
</dbReference>
<protein>
    <recommendedName>
        <fullName evidence="4">M23ase beta-sheet core domain-containing protein</fullName>
    </recommendedName>
</protein>
<dbReference type="Gene3D" id="2.70.70.10">
    <property type="entry name" value="Glucose Permease (Domain IIA)"/>
    <property type="match status" value="1"/>
</dbReference>
<name>A0ABQ6BTK6_9NEIS</name>
<dbReference type="PANTHER" id="PTHR21666">
    <property type="entry name" value="PEPTIDASE-RELATED"/>
    <property type="match status" value="1"/>
</dbReference>
<keyword evidence="6" id="KW-1185">Reference proteome</keyword>
<evidence type="ECO:0000313" key="5">
    <source>
        <dbReference type="EMBL" id="GLS04834.1"/>
    </source>
</evidence>
<evidence type="ECO:0000256" key="2">
    <source>
        <dbReference type="SAM" id="MobiDB-lite"/>
    </source>
</evidence>
<dbReference type="RefSeq" id="WP_018746212.1">
    <property type="nucleotide sequence ID" value="NZ_BSOZ01000027.1"/>
</dbReference>
<dbReference type="SUPFAM" id="SSF51261">
    <property type="entry name" value="Duplicated hybrid motif"/>
    <property type="match status" value="1"/>
</dbReference>
<proteinExistence type="predicted"/>
<keyword evidence="1 3" id="KW-0732">Signal</keyword>
<comment type="caution">
    <text evidence="5">The sequence shown here is derived from an EMBL/GenBank/DDBJ whole genome shotgun (WGS) entry which is preliminary data.</text>
</comment>
<dbReference type="InterPro" id="IPR050570">
    <property type="entry name" value="Cell_wall_metabolism_enzyme"/>
</dbReference>
<evidence type="ECO:0000259" key="4">
    <source>
        <dbReference type="Pfam" id="PF01551"/>
    </source>
</evidence>
<dbReference type="CDD" id="cd12797">
    <property type="entry name" value="M23_peptidase"/>
    <property type="match status" value="1"/>
</dbReference>
<sequence length="373" mass="39903">MRKPLVLTLALAISGSAFADTCMVSPTSKEQVSGRFGKFREGSAANFGSGNTKPHMHDGLDFSTSGQTAPLYATSAGTVTWAKLRGSAGNTVVIKRDNGQSAVYYHLSYIAVKEGDKVQAGQEIGRAGATGMQPGGTVHLHFIYGVPNSDDARAKTFSADANKNPTFNPAQLPNAITKQNSAFNYATDPSPYFCKTYPIQNDGLYPVLGSDTMAQYNKLFGAAPPMGVPPSTQFDPVQVAAANGDALQAAAKGATSISSVLNDADGYGSLPSPPIGDYETMSPAEMMSTEAMRRFADSEWNKSITQVSSRALWLDYLRAMGVSAQLNAAIRQKKERMEALMALYTSQKLAAKRQQVDAARERAQRSDVQRSIQ</sequence>
<evidence type="ECO:0000256" key="3">
    <source>
        <dbReference type="SAM" id="SignalP"/>
    </source>
</evidence>
<organism evidence="5 6">
    <name type="scientific">Chitiniphilus shinanonensis</name>
    <dbReference type="NCBI Taxonomy" id="553088"/>
    <lineage>
        <taxon>Bacteria</taxon>
        <taxon>Pseudomonadati</taxon>
        <taxon>Pseudomonadota</taxon>
        <taxon>Betaproteobacteria</taxon>
        <taxon>Neisseriales</taxon>
        <taxon>Chitinibacteraceae</taxon>
        <taxon>Chitiniphilus</taxon>
    </lineage>
</organism>
<dbReference type="InterPro" id="IPR011055">
    <property type="entry name" value="Dup_hybrid_motif"/>
</dbReference>
<accession>A0ABQ6BTK6</accession>